<protein>
    <submittedName>
        <fullName evidence="5">DUF5067 domain-containing protein</fullName>
    </submittedName>
</protein>
<accession>A0A4Z0J9Y6</accession>
<feature type="chain" id="PRO_5021213350" evidence="3">
    <location>
        <begin position="22"/>
        <end position="189"/>
    </location>
</feature>
<feature type="region of interest" description="Disordered" evidence="2">
    <location>
        <begin position="24"/>
        <end position="60"/>
    </location>
</feature>
<evidence type="ECO:0000256" key="1">
    <source>
        <dbReference type="ARBA" id="ARBA00022729"/>
    </source>
</evidence>
<dbReference type="InterPro" id="IPR031989">
    <property type="entry name" value="DUF5067"/>
</dbReference>
<dbReference type="OrthoDB" id="2293256at2"/>
<gene>
    <name evidence="5" type="ORF">EGT51_03400</name>
</gene>
<evidence type="ECO:0000313" key="5">
    <source>
        <dbReference type="EMBL" id="TGD19561.1"/>
    </source>
</evidence>
<dbReference type="PROSITE" id="PS51257">
    <property type="entry name" value="PROKAR_LIPOPROTEIN"/>
    <property type="match status" value="1"/>
</dbReference>
<dbReference type="Pfam" id="PF16729">
    <property type="entry name" value="DUF5067"/>
    <property type="match status" value="1"/>
</dbReference>
<dbReference type="InterPro" id="IPR029050">
    <property type="entry name" value="Immunoprotect_excell_Ig-like"/>
</dbReference>
<reference evidence="5 6" key="1">
    <citation type="submission" date="2018-10" db="EMBL/GenBank/DDBJ databases">
        <title>Lactobacillus sp. R7 and Lactobacillus sp. R19 isolated from fermented mustard green product of Taiwan.</title>
        <authorList>
            <person name="Lin S.-T."/>
        </authorList>
    </citation>
    <scope>NUCLEOTIDE SEQUENCE [LARGE SCALE GENOMIC DNA]</scope>
    <source>
        <strain evidence="5 6">BCRC 81129</strain>
    </source>
</reference>
<evidence type="ECO:0000313" key="6">
    <source>
        <dbReference type="Proteomes" id="UP000297348"/>
    </source>
</evidence>
<organism evidence="5 6">
    <name type="scientific">Levilactobacillus suantsaiihabitans</name>
    <dbReference type="NCBI Taxonomy" id="2487722"/>
    <lineage>
        <taxon>Bacteria</taxon>
        <taxon>Bacillati</taxon>
        <taxon>Bacillota</taxon>
        <taxon>Bacilli</taxon>
        <taxon>Lactobacillales</taxon>
        <taxon>Lactobacillaceae</taxon>
        <taxon>Levilactobacillus</taxon>
    </lineage>
</organism>
<dbReference type="AlphaFoldDB" id="A0A4Z0J9Y6"/>
<feature type="domain" description="DUF5067" evidence="4">
    <location>
        <begin position="49"/>
        <end position="175"/>
    </location>
</feature>
<dbReference type="EMBL" id="RKLX01000004">
    <property type="protein sequence ID" value="TGD19561.1"/>
    <property type="molecule type" value="Genomic_DNA"/>
</dbReference>
<feature type="signal peptide" evidence="3">
    <location>
        <begin position="1"/>
        <end position="21"/>
    </location>
</feature>
<comment type="caution">
    <text evidence="5">The sequence shown here is derived from an EMBL/GenBank/DDBJ whole genome shotgun (WGS) entry which is preliminary data.</text>
</comment>
<dbReference type="Proteomes" id="UP000297348">
    <property type="component" value="Unassembled WGS sequence"/>
</dbReference>
<evidence type="ECO:0000256" key="2">
    <source>
        <dbReference type="SAM" id="MobiDB-lite"/>
    </source>
</evidence>
<feature type="compositionally biased region" description="Low complexity" evidence="2">
    <location>
        <begin position="38"/>
        <end position="56"/>
    </location>
</feature>
<keyword evidence="1 3" id="KW-0732">Signal</keyword>
<dbReference type="RefSeq" id="WP_135367396.1">
    <property type="nucleotide sequence ID" value="NZ_RKLX01000004.1"/>
</dbReference>
<sequence>MSRVKLLAVLGSLLLLGGCGAAQKQPSSQQEPARHHSSSVAVSHASQSQHASSQSAPTATFRNQTFTIDQTTFKLTGSEVTASATANRQLFVLYYTFTNHQNKAVVPVDLWQSAVSATQSGKKLTTGNLSFTTSQTSDNNKLNRTVMPVKAGQTIHGLATFEPKSTKPVTVIFQDTHSHTIHQSHYSLS</sequence>
<proteinExistence type="predicted"/>
<dbReference type="Gene3D" id="2.60.40.1240">
    <property type="match status" value="1"/>
</dbReference>
<evidence type="ECO:0000259" key="4">
    <source>
        <dbReference type="Pfam" id="PF16729"/>
    </source>
</evidence>
<keyword evidence="6" id="KW-1185">Reference proteome</keyword>
<evidence type="ECO:0000256" key="3">
    <source>
        <dbReference type="SAM" id="SignalP"/>
    </source>
</evidence>
<name>A0A4Z0J9Y6_9LACO</name>